<evidence type="ECO:0000313" key="6">
    <source>
        <dbReference type="Proteomes" id="UP000054097"/>
    </source>
</evidence>
<proteinExistence type="inferred from homology"/>
<dbReference type="PANTHER" id="PTHR19854:SF1">
    <property type="entry name" value="GUANINE NUCLEOTIDE-BINDING PROTEIN SUBUNIT BETA-LIKE PROTEIN 1"/>
    <property type="match status" value="1"/>
</dbReference>
<dbReference type="Gene3D" id="2.130.10.10">
    <property type="entry name" value="YVTN repeat-like/Quinoprotein amine dehydrogenase"/>
    <property type="match status" value="2"/>
</dbReference>
<dbReference type="AlphaFoldDB" id="A0A0C3B7K8"/>
<dbReference type="STRING" id="933852.A0A0C3B7K8"/>
<keyword evidence="2" id="KW-0677">Repeat</keyword>
<dbReference type="SUPFAM" id="SSF50978">
    <property type="entry name" value="WD40 repeat-like"/>
    <property type="match status" value="1"/>
</dbReference>
<organism evidence="5 6">
    <name type="scientific">Serendipita vermifera MAFF 305830</name>
    <dbReference type="NCBI Taxonomy" id="933852"/>
    <lineage>
        <taxon>Eukaryota</taxon>
        <taxon>Fungi</taxon>
        <taxon>Dikarya</taxon>
        <taxon>Basidiomycota</taxon>
        <taxon>Agaricomycotina</taxon>
        <taxon>Agaricomycetes</taxon>
        <taxon>Sebacinales</taxon>
        <taxon>Serendipitaceae</taxon>
        <taxon>Serendipita</taxon>
    </lineage>
</organism>
<accession>A0A0C3B7K8</accession>
<gene>
    <name evidence="5" type="ORF">M408DRAFT_310677</name>
</gene>
<evidence type="ECO:0000256" key="4">
    <source>
        <dbReference type="ARBA" id="ARBA00040563"/>
    </source>
</evidence>
<dbReference type="PANTHER" id="PTHR19854">
    <property type="entry name" value="TRANSDUCIN BETA-LIKE 3"/>
    <property type="match status" value="1"/>
</dbReference>
<reference evidence="5 6" key="1">
    <citation type="submission" date="2014-04" db="EMBL/GenBank/DDBJ databases">
        <authorList>
            <consortium name="DOE Joint Genome Institute"/>
            <person name="Kuo A."/>
            <person name="Zuccaro A."/>
            <person name="Kohler A."/>
            <person name="Nagy L.G."/>
            <person name="Floudas D."/>
            <person name="Copeland A."/>
            <person name="Barry K.W."/>
            <person name="Cichocki N."/>
            <person name="Veneault-Fourrey C."/>
            <person name="LaButti K."/>
            <person name="Lindquist E.A."/>
            <person name="Lipzen A."/>
            <person name="Lundell T."/>
            <person name="Morin E."/>
            <person name="Murat C."/>
            <person name="Sun H."/>
            <person name="Tunlid A."/>
            <person name="Henrissat B."/>
            <person name="Grigoriev I.V."/>
            <person name="Hibbett D.S."/>
            <person name="Martin F."/>
            <person name="Nordberg H.P."/>
            <person name="Cantor M.N."/>
            <person name="Hua S.X."/>
        </authorList>
    </citation>
    <scope>NUCLEOTIDE SEQUENCE [LARGE SCALE GENOMIC DNA]</scope>
    <source>
        <strain evidence="5 6">MAFF 305830</strain>
    </source>
</reference>
<name>A0A0C3B7K8_SERVB</name>
<evidence type="ECO:0000256" key="3">
    <source>
        <dbReference type="ARBA" id="ARBA00037931"/>
    </source>
</evidence>
<evidence type="ECO:0000313" key="5">
    <source>
        <dbReference type="EMBL" id="KIM27456.1"/>
    </source>
</evidence>
<dbReference type="EMBL" id="KN824298">
    <property type="protein sequence ID" value="KIM27456.1"/>
    <property type="molecule type" value="Genomic_DNA"/>
</dbReference>
<comment type="similarity">
    <text evidence="3">Belongs to the WD repeat ASA1 family.</text>
</comment>
<protein>
    <recommendedName>
        <fullName evidence="4">ASTRA-associated protein 1</fullName>
    </recommendedName>
</protein>
<dbReference type="Pfam" id="PF00400">
    <property type="entry name" value="WD40"/>
    <property type="match status" value="1"/>
</dbReference>
<keyword evidence="6" id="KW-1185">Reference proteome</keyword>
<keyword evidence="1" id="KW-0853">WD repeat</keyword>
<dbReference type="Proteomes" id="UP000054097">
    <property type="component" value="Unassembled WGS sequence"/>
</dbReference>
<reference evidence="6" key="2">
    <citation type="submission" date="2015-01" db="EMBL/GenBank/DDBJ databases">
        <title>Evolutionary Origins and Diversification of the Mycorrhizal Mutualists.</title>
        <authorList>
            <consortium name="DOE Joint Genome Institute"/>
            <consortium name="Mycorrhizal Genomics Consortium"/>
            <person name="Kohler A."/>
            <person name="Kuo A."/>
            <person name="Nagy L.G."/>
            <person name="Floudas D."/>
            <person name="Copeland A."/>
            <person name="Barry K.W."/>
            <person name="Cichocki N."/>
            <person name="Veneault-Fourrey C."/>
            <person name="LaButti K."/>
            <person name="Lindquist E.A."/>
            <person name="Lipzen A."/>
            <person name="Lundell T."/>
            <person name="Morin E."/>
            <person name="Murat C."/>
            <person name="Riley R."/>
            <person name="Ohm R."/>
            <person name="Sun H."/>
            <person name="Tunlid A."/>
            <person name="Henrissat B."/>
            <person name="Grigoriev I.V."/>
            <person name="Hibbett D.S."/>
            <person name="Martin F."/>
        </authorList>
    </citation>
    <scope>NUCLEOTIDE SEQUENCE [LARGE SCALE GENOMIC DNA]</scope>
    <source>
        <strain evidence="6">MAFF 305830</strain>
    </source>
</reference>
<dbReference type="SMART" id="SM00320">
    <property type="entry name" value="WD40"/>
    <property type="match status" value="5"/>
</dbReference>
<dbReference type="HOGENOM" id="CLU_041940_0_2_1"/>
<sequence length="385" mass="42315">MASASPTPLHILRTHVAQVNCLYFSEDNERLYSGDLQGWVTITSTRTLRPLARWQAHSDSVLGVQELGESIATHSRDHKLHVWSRPSTPLTVVETADEVELLSNPSLLYSLDVNALNFCRFSLVPKSGSSALVAVPNLVDSNYIDIWEIPAIDRRHAAIGMLNVQPAGSDDPNSSRLKLGSVMAIHLFEASPPHQSSPKLYCLAGYEDGSVCLYVQDGDATTKTIEGRGWTQLWRYKEHTESVFALGLDPNARFAISVSADTKLVKYDLLNGHVEKPLVHVGKHAGNGAVAIRRDGRVCAIGGWDGKVRLYSTKKVKSLGTLTYHKDGCFAVCFARPVISSEVEDEEELEVAEIVSRGLWLASGGKDSRICIWPLISFEKQDHTG</sequence>
<dbReference type="InterPro" id="IPR015943">
    <property type="entry name" value="WD40/YVTN_repeat-like_dom_sf"/>
</dbReference>
<dbReference type="InterPro" id="IPR001680">
    <property type="entry name" value="WD40_rpt"/>
</dbReference>
<evidence type="ECO:0000256" key="1">
    <source>
        <dbReference type="ARBA" id="ARBA00022574"/>
    </source>
</evidence>
<evidence type="ECO:0000256" key="2">
    <source>
        <dbReference type="ARBA" id="ARBA00022737"/>
    </source>
</evidence>
<dbReference type="InterPro" id="IPR036322">
    <property type="entry name" value="WD40_repeat_dom_sf"/>
</dbReference>
<dbReference type="OrthoDB" id="7668193at2759"/>